<dbReference type="Pfam" id="PF13358">
    <property type="entry name" value="DDE_3"/>
    <property type="match status" value="1"/>
</dbReference>
<keyword evidence="1" id="KW-0472">Membrane</keyword>
<dbReference type="GO" id="GO:0003676">
    <property type="term" value="F:nucleic acid binding"/>
    <property type="evidence" value="ECO:0007669"/>
    <property type="project" value="InterPro"/>
</dbReference>
<keyword evidence="1" id="KW-0812">Transmembrane</keyword>
<feature type="transmembrane region" description="Helical" evidence="1">
    <location>
        <begin position="107"/>
        <end position="124"/>
    </location>
</feature>
<comment type="caution">
    <text evidence="3">The sequence shown here is derived from an EMBL/GenBank/DDBJ whole genome shotgun (WGS) entry which is preliminary data.</text>
</comment>
<feature type="domain" description="Tc1-like transposase DDE" evidence="2">
    <location>
        <begin position="67"/>
        <end position="208"/>
    </location>
</feature>
<gene>
    <name evidence="3" type="ORF">M0812_09266</name>
</gene>
<sequence>MIWGARAYGIQIDIITINGSVNTGFIINDIIKKSNPQRICQRLNETQIGKRLLFAHGHLSLKTDWTRVVFSDESWFFINSRNKRIWRKRGENDDSCFINKFNYDTKILIWGAFGYFFLSQLIIFDSSVNSEIYIENCIKGSKLIKRANWEYCKFDWTFMQDGAHPHTSKFSMNYLRKKCKVLDPWHPNSPDLNHIENLWANMIHILKKTDQQMLIIL</sequence>
<proteinExistence type="predicted"/>
<dbReference type="AlphaFoldDB" id="A0AAV7ZTX5"/>
<dbReference type="Proteomes" id="UP001146793">
    <property type="component" value="Unassembled WGS sequence"/>
</dbReference>
<accession>A0AAV7ZTX5</accession>
<organism evidence="3 4">
    <name type="scientific">Anaeramoeba flamelloides</name>
    <dbReference type="NCBI Taxonomy" id="1746091"/>
    <lineage>
        <taxon>Eukaryota</taxon>
        <taxon>Metamonada</taxon>
        <taxon>Anaeramoebidae</taxon>
        <taxon>Anaeramoeba</taxon>
    </lineage>
</organism>
<dbReference type="Gene3D" id="3.30.420.10">
    <property type="entry name" value="Ribonuclease H-like superfamily/Ribonuclease H"/>
    <property type="match status" value="1"/>
</dbReference>
<keyword evidence="1" id="KW-1133">Transmembrane helix</keyword>
<reference evidence="3" key="1">
    <citation type="submission" date="2022-08" db="EMBL/GenBank/DDBJ databases">
        <title>Novel sulphate-reducing endosymbionts in the free-living metamonad Anaeramoeba.</title>
        <authorList>
            <person name="Jerlstrom-Hultqvist J."/>
            <person name="Cepicka I."/>
            <person name="Gallot-Lavallee L."/>
            <person name="Salas-Leiva D."/>
            <person name="Curtis B.A."/>
            <person name="Zahonova K."/>
            <person name="Pipaliya S."/>
            <person name="Dacks J."/>
            <person name="Roger A.J."/>
        </authorList>
    </citation>
    <scope>NUCLEOTIDE SEQUENCE</scope>
    <source>
        <strain evidence="3">Busselton2</strain>
    </source>
</reference>
<dbReference type="EMBL" id="JANTQA010000023">
    <property type="protein sequence ID" value="KAJ3443425.1"/>
    <property type="molecule type" value="Genomic_DNA"/>
</dbReference>
<protein>
    <recommendedName>
        <fullName evidence="2">Tc1-like transposase DDE domain-containing protein</fullName>
    </recommendedName>
</protein>
<dbReference type="InterPro" id="IPR036397">
    <property type="entry name" value="RNaseH_sf"/>
</dbReference>
<evidence type="ECO:0000259" key="2">
    <source>
        <dbReference type="Pfam" id="PF13358"/>
    </source>
</evidence>
<dbReference type="InterPro" id="IPR038717">
    <property type="entry name" value="Tc1-like_DDE_dom"/>
</dbReference>
<evidence type="ECO:0000256" key="1">
    <source>
        <dbReference type="SAM" id="Phobius"/>
    </source>
</evidence>
<name>A0AAV7ZTX5_9EUKA</name>
<evidence type="ECO:0000313" key="4">
    <source>
        <dbReference type="Proteomes" id="UP001146793"/>
    </source>
</evidence>
<evidence type="ECO:0000313" key="3">
    <source>
        <dbReference type="EMBL" id="KAJ3443425.1"/>
    </source>
</evidence>